<dbReference type="PANTHER" id="PTHR32278">
    <property type="entry name" value="F-BOX DOMAIN-CONTAINING PROTEIN"/>
    <property type="match status" value="1"/>
</dbReference>
<organism evidence="2">
    <name type="scientific">Davidia involucrata</name>
    <name type="common">Dove tree</name>
    <dbReference type="NCBI Taxonomy" id="16924"/>
    <lineage>
        <taxon>Eukaryota</taxon>
        <taxon>Viridiplantae</taxon>
        <taxon>Streptophyta</taxon>
        <taxon>Embryophyta</taxon>
        <taxon>Tracheophyta</taxon>
        <taxon>Spermatophyta</taxon>
        <taxon>Magnoliopsida</taxon>
        <taxon>eudicotyledons</taxon>
        <taxon>Gunneridae</taxon>
        <taxon>Pentapetalae</taxon>
        <taxon>asterids</taxon>
        <taxon>Cornales</taxon>
        <taxon>Nyssaceae</taxon>
        <taxon>Davidia</taxon>
    </lineage>
</organism>
<dbReference type="EC" id="2.4.1.207" evidence="2"/>
<dbReference type="InterPro" id="IPR036047">
    <property type="entry name" value="F-box-like_dom_sf"/>
</dbReference>
<dbReference type="GO" id="GO:0016762">
    <property type="term" value="F:xyloglucan:xyloglucosyl transferase activity"/>
    <property type="evidence" value="ECO:0007669"/>
    <property type="project" value="UniProtKB-EC"/>
</dbReference>
<dbReference type="Pfam" id="PF14299">
    <property type="entry name" value="PP2"/>
    <property type="match status" value="1"/>
</dbReference>
<protein>
    <submittedName>
        <fullName evidence="2">Putative F-box protein PP2-B10-like</fullName>
        <ecNumber evidence="2">2.4.1.207</ecNumber>
    </submittedName>
</protein>
<evidence type="ECO:0000313" key="2">
    <source>
        <dbReference type="EMBL" id="MPA42481.1"/>
    </source>
</evidence>
<dbReference type="AlphaFoldDB" id="A0A5B6ZF47"/>
<dbReference type="PROSITE" id="PS50181">
    <property type="entry name" value="FBOX"/>
    <property type="match status" value="1"/>
</dbReference>
<dbReference type="SUPFAM" id="SSF81383">
    <property type="entry name" value="F-box domain"/>
    <property type="match status" value="1"/>
</dbReference>
<dbReference type="PANTHER" id="PTHR32278:SF116">
    <property type="entry name" value="F-BOX PROTEIN PP2-B10-LIKE"/>
    <property type="match status" value="1"/>
</dbReference>
<reference evidence="2" key="1">
    <citation type="submission" date="2019-08" db="EMBL/GenBank/DDBJ databases">
        <title>Reference gene set and small RNA set construction with multiple tissues from Davidia involucrata Baill.</title>
        <authorList>
            <person name="Yang H."/>
            <person name="Zhou C."/>
            <person name="Li G."/>
            <person name="Wang J."/>
            <person name="Gao P."/>
            <person name="Wang M."/>
            <person name="Wang R."/>
            <person name="Zhao Y."/>
        </authorList>
    </citation>
    <scope>NUCLEOTIDE SEQUENCE</scope>
    <source>
        <tissue evidence="2">Mixed with DoveR01_LX</tissue>
    </source>
</reference>
<accession>A0A5B6ZF47</accession>
<sequence>MDYFSSLPEGCTSDVLSLTSPRDVCRSSAISRGFRSAAESDTTWERFLPSDYQQIISRSVSPVVFTTKKDLYFRLCNSPILLDDGKMIFSLDKETGKKCYMLRAKELVISWGDTPYYWKWTTHPDSRFSEVAELLSVCWLDIRGKMGTQMLSLKTTYAAYLVFKIAERSCGLDSLKAYVRLVREVDQDQAEDEAITVCLKSETSRRAPGQLPKERKDGWMEIEMGEFYNDQGDAGEVEMRLIEIKRLDGKSGLIVEGMELRPKENR</sequence>
<name>A0A5B6ZF47_DAVIN</name>
<dbReference type="CDD" id="cd22162">
    <property type="entry name" value="F-box_AtSKIP3-like"/>
    <property type="match status" value="1"/>
</dbReference>
<dbReference type="Pfam" id="PF12937">
    <property type="entry name" value="F-box-like"/>
    <property type="match status" value="1"/>
</dbReference>
<dbReference type="InterPro" id="IPR025886">
    <property type="entry name" value="PP2-like"/>
</dbReference>
<feature type="domain" description="F-box" evidence="1">
    <location>
        <begin position="1"/>
        <end position="47"/>
    </location>
</feature>
<keyword evidence="2" id="KW-0328">Glycosyltransferase</keyword>
<gene>
    <name evidence="2" type="ORF">Din_011922</name>
</gene>
<dbReference type="Gene3D" id="1.20.1280.50">
    <property type="match status" value="1"/>
</dbReference>
<evidence type="ECO:0000259" key="1">
    <source>
        <dbReference type="PROSITE" id="PS50181"/>
    </source>
</evidence>
<keyword evidence="2" id="KW-0808">Transferase</keyword>
<proteinExistence type="predicted"/>
<dbReference type="EMBL" id="GHES01011922">
    <property type="protein sequence ID" value="MPA42481.1"/>
    <property type="molecule type" value="Transcribed_RNA"/>
</dbReference>
<dbReference type="InterPro" id="IPR001810">
    <property type="entry name" value="F-box_dom"/>
</dbReference>